<dbReference type="Proteomes" id="UP000032300">
    <property type="component" value="Chromosome"/>
</dbReference>
<dbReference type="CDD" id="cd03207">
    <property type="entry name" value="GST_C_8"/>
    <property type="match status" value="1"/>
</dbReference>
<dbReference type="PROSITE" id="PS50404">
    <property type="entry name" value="GST_NTER"/>
    <property type="match status" value="1"/>
</dbReference>
<dbReference type="InterPro" id="IPR010987">
    <property type="entry name" value="Glutathione-S-Trfase_C-like"/>
</dbReference>
<dbReference type="Pfam" id="PF02798">
    <property type="entry name" value="GST_N"/>
    <property type="match status" value="1"/>
</dbReference>
<gene>
    <name evidence="3" type="ORF">TS85_01205</name>
</gene>
<evidence type="ECO:0000313" key="3">
    <source>
        <dbReference type="EMBL" id="AJP70738.1"/>
    </source>
</evidence>
<dbReference type="InterPro" id="IPR040079">
    <property type="entry name" value="Glutathione_S-Trfase"/>
</dbReference>
<dbReference type="SFLD" id="SFLDS00019">
    <property type="entry name" value="Glutathione_Transferase_(cytos"/>
    <property type="match status" value="1"/>
</dbReference>
<dbReference type="AlphaFoldDB" id="A0A7U5BEH4"/>
<keyword evidence="3" id="KW-0808">Transferase</keyword>
<protein>
    <submittedName>
        <fullName evidence="3">Glutathione S-transferase</fullName>
    </submittedName>
</protein>
<dbReference type="FunFam" id="3.40.30.10:FF:000331">
    <property type="entry name" value="Glutathione S-transferase"/>
    <property type="match status" value="1"/>
</dbReference>
<dbReference type="EMBL" id="CP010836">
    <property type="protein sequence ID" value="AJP70738.1"/>
    <property type="molecule type" value="Genomic_DNA"/>
</dbReference>
<dbReference type="SUPFAM" id="SSF52833">
    <property type="entry name" value="Thioredoxin-like"/>
    <property type="match status" value="1"/>
</dbReference>
<keyword evidence="4" id="KW-1185">Reference proteome</keyword>
<dbReference type="InterPro" id="IPR036282">
    <property type="entry name" value="Glutathione-S-Trfase_C_sf"/>
</dbReference>
<organism evidence="3 4">
    <name type="scientific">Sphingomonas hengshuiensis</name>
    <dbReference type="NCBI Taxonomy" id="1609977"/>
    <lineage>
        <taxon>Bacteria</taxon>
        <taxon>Pseudomonadati</taxon>
        <taxon>Pseudomonadota</taxon>
        <taxon>Alphaproteobacteria</taxon>
        <taxon>Sphingomonadales</taxon>
        <taxon>Sphingomonadaceae</taxon>
        <taxon>Sphingomonas</taxon>
    </lineage>
</organism>
<evidence type="ECO:0000259" key="1">
    <source>
        <dbReference type="PROSITE" id="PS50404"/>
    </source>
</evidence>
<dbReference type="PANTHER" id="PTHR44051">
    <property type="entry name" value="GLUTATHIONE S-TRANSFERASE-RELATED"/>
    <property type="match status" value="1"/>
</dbReference>
<dbReference type="InterPro" id="IPR004045">
    <property type="entry name" value="Glutathione_S-Trfase_N"/>
</dbReference>
<reference evidence="3 4" key="1">
    <citation type="journal article" date="2015" name="Int. J. Syst. Evol. Microbiol.">
        <title>Sphingomonas hengshuiensis sp. nov., isolated from lake wetland.</title>
        <authorList>
            <person name="Wei S."/>
            <person name="Wang T."/>
            <person name="Liu H."/>
            <person name="Zhang C."/>
            <person name="Guo J."/>
            <person name="Wang Q."/>
            <person name="Liang K."/>
            <person name="Zhang Z."/>
        </authorList>
    </citation>
    <scope>NUCLEOTIDE SEQUENCE [LARGE SCALE GENOMIC DNA]</scope>
    <source>
        <strain evidence="3 4">WHSC-8</strain>
    </source>
</reference>
<dbReference type="RefSeq" id="WP_044329927.1">
    <property type="nucleotide sequence ID" value="NZ_CP010836.1"/>
</dbReference>
<dbReference type="Gene3D" id="3.40.30.10">
    <property type="entry name" value="Glutaredoxin"/>
    <property type="match status" value="1"/>
</dbReference>
<proteinExistence type="predicted"/>
<accession>A0A7U5BEH4</accession>
<dbReference type="InterPro" id="IPR036249">
    <property type="entry name" value="Thioredoxin-like_sf"/>
</dbReference>
<feature type="domain" description="GST C-terminal" evidence="2">
    <location>
        <begin position="95"/>
        <end position="220"/>
    </location>
</feature>
<dbReference type="CDD" id="cd03046">
    <property type="entry name" value="GST_N_GTT1_like"/>
    <property type="match status" value="1"/>
</dbReference>
<dbReference type="SUPFAM" id="SSF47616">
    <property type="entry name" value="GST C-terminal domain-like"/>
    <property type="match status" value="1"/>
</dbReference>
<dbReference type="KEGG" id="sphi:TS85_01205"/>
<dbReference type="PROSITE" id="PS50405">
    <property type="entry name" value="GST_CTER"/>
    <property type="match status" value="1"/>
</dbReference>
<dbReference type="GO" id="GO:0016740">
    <property type="term" value="F:transferase activity"/>
    <property type="evidence" value="ECO:0007669"/>
    <property type="project" value="UniProtKB-KW"/>
</dbReference>
<dbReference type="PANTHER" id="PTHR44051:SF8">
    <property type="entry name" value="GLUTATHIONE S-TRANSFERASE GSTA"/>
    <property type="match status" value="1"/>
</dbReference>
<evidence type="ECO:0000313" key="4">
    <source>
        <dbReference type="Proteomes" id="UP000032300"/>
    </source>
</evidence>
<name>A0A7U5BEH4_9SPHN</name>
<sequence>MPTDPNSPVEIVTFDWVPDFARGYVRDFRVRWALEEAGIAYRTRPISAAQRPASHFADQPFGQVPAYRDDTVRMFESGAIVLHIAEASEALLPLDPAQRARAQCWMVAALNSVEPMLMELTTVDLFARGEPWADLRRPSLVEAIRTRLGQLETALGDRDYLEGGFTAGDLLMASALRALDHTELLAEHPRLAAYQQRCLARPGFVAAIAAQLAEFDARPVETA</sequence>
<feature type="domain" description="GST N-terminal" evidence="1">
    <location>
        <begin position="14"/>
        <end position="92"/>
    </location>
</feature>
<dbReference type="Gene3D" id="1.20.1050.10">
    <property type="match status" value="1"/>
</dbReference>
<dbReference type="SFLD" id="SFLDG00358">
    <property type="entry name" value="Main_(cytGST)"/>
    <property type="match status" value="1"/>
</dbReference>
<evidence type="ECO:0000259" key="2">
    <source>
        <dbReference type="PROSITE" id="PS50405"/>
    </source>
</evidence>
<reference evidence="3 4" key="2">
    <citation type="submission" date="2015-02" db="EMBL/GenBank/DDBJ databases">
        <title>The complete genome of Sphingomonas hengshuiensis sp. WHSC-8 isolated from soil of Hengshui Lake.</title>
        <authorList>
            <person name="Wei S."/>
            <person name="Guo J."/>
            <person name="Su C."/>
            <person name="Wu R."/>
            <person name="Zhang Z."/>
            <person name="Liang K."/>
            <person name="Li H."/>
            <person name="Wang T."/>
            <person name="Liu H."/>
            <person name="Zhang C."/>
            <person name="Li Z."/>
            <person name="Wang Q."/>
            <person name="Meng J."/>
        </authorList>
    </citation>
    <scope>NUCLEOTIDE SEQUENCE [LARGE SCALE GENOMIC DNA]</scope>
    <source>
        <strain evidence="3 4">WHSC-8</strain>
    </source>
</reference>
<dbReference type="OrthoDB" id="9811242at2"/>